<accession>A0ABZ0HFC0</accession>
<evidence type="ECO:0000313" key="2">
    <source>
        <dbReference type="Proteomes" id="UP001302666"/>
    </source>
</evidence>
<protein>
    <submittedName>
        <fullName evidence="1">Uncharacterized protein</fullName>
    </submittedName>
</protein>
<dbReference type="EMBL" id="CP136704">
    <property type="protein sequence ID" value="WOI32883.1"/>
    <property type="molecule type" value="Genomic_DNA"/>
</dbReference>
<name>A0ABZ0HFC0_TRISK</name>
<sequence>MRRIIRSAAPLGILPDQVRAMCPRDWLLIKRGYEDQAQAMKPGGTAPSKAEVDELVRLYG</sequence>
<proteinExistence type="predicted"/>
<gene>
    <name evidence="1" type="ORF">R1T40_18395</name>
</gene>
<dbReference type="Proteomes" id="UP001302666">
    <property type="component" value="Chromosome"/>
</dbReference>
<reference evidence="1 2" key="1">
    <citation type="submission" date="2023-10" db="EMBL/GenBank/DDBJ databases">
        <title>Eight complete genome sequences of bacteria isolated from laboratory stock of Giant Kelp gametophytes.</title>
        <authorList>
            <person name="Tolentino B."/>
            <person name="Nuzhdin S."/>
        </authorList>
    </citation>
    <scope>NUCLEOTIDE SEQUENCE [LARGE SCALE GENOMIC DNA]</scope>
    <source>
        <strain evidence="1 2">LC.270.F.C4</strain>
    </source>
</reference>
<keyword evidence="2" id="KW-1185">Reference proteome</keyword>
<organism evidence="1 2">
    <name type="scientific">Tritonibacter scottomollicae</name>
    <name type="common">Epibacterium scottomollicae</name>
    <dbReference type="NCBI Taxonomy" id="483013"/>
    <lineage>
        <taxon>Bacteria</taxon>
        <taxon>Pseudomonadati</taxon>
        <taxon>Pseudomonadota</taxon>
        <taxon>Alphaproteobacteria</taxon>
        <taxon>Rhodobacterales</taxon>
        <taxon>Paracoccaceae</taxon>
        <taxon>Tritonibacter</taxon>
    </lineage>
</organism>
<evidence type="ECO:0000313" key="1">
    <source>
        <dbReference type="EMBL" id="WOI32883.1"/>
    </source>
</evidence>